<dbReference type="EMBL" id="JAAZNV010000006">
    <property type="protein sequence ID" value="NMB91547.1"/>
    <property type="molecule type" value="Genomic_DNA"/>
</dbReference>
<feature type="transmembrane region" description="Helical" evidence="1">
    <location>
        <begin position="38"/>
        <end position="58"/>
    </location>
</feature>
<organism evidence="2 3">
    <name type="scientific">candidate division WWE3 bacterium</name>
    <dbReference type="NCBI Taxonomy" id="2053526"/>
    <lineage>
        <taxon>Bacteria</taxon>
        <taxon>Katanobacteria</taxon>
    </lineage>
</organism>
<evidence type="ECO:0000256" key="1">
    <source>
        <dbReference type="SAM" id="Phobius"/>
    </source>
</evidence>
<evidence type="ECO:0000313" key="2">
    <source>
        <dbReference type="EMBL" id="NMB91547.1"/>
    </source>
</evidence>
<dbReference type="PANTHER" id="PTHR12631">
    <property type="entry name" value="ALPHA-L-IDURONIDASE"/>
    <property type="match status" value="1"/>
</dbReference>
<dbReference type="AlphaFoldDB" id="A0A7X9E6V4"/>
<evidence type="ECO:0000313" key="3">
    <source>
        <dbReference type="Proteomes" id="UP000590542"/>
    </source>
</evidence>
<dbReference type="InterPro" id="IPR017853">
    <property type="entry name" value="GH"/>
</dbReference>
<reference evidence="2 3" key="1">
    <citation type="journal article" date="2020" name="Biotechnol. Biofuels">
        <title>New insights from the biogas microbiome by comprehensive genome-resolved metagenomics of nearly 1600 species originating from multiple anaerobic digesters.</title>
        <authorList>
            <person name="Campanaro S."/>
            <person name="Treu L."/>
            <person name="Rodriguez-R L.M."/>
            <person name="Kovalovszki A."/>
            <person name="Ziels R.M."/>
            <person name="Maus I."/>
            <person name="Zhu X."/>
            <person name="Kougias P.G."/>
            <person name="Basile A."/>
            <person name="Luo G."/>
            <person name="Schluter A."/>
            <person name="Konstantinidis K.T."/>
            <person name="Angelidaki I."/>
        </authorList>
    </citation>
    <scope>NUCLEOTIDE SEQUENCE [LARGE SCALE GENOMIC DNA]</scope>
    <source>
        <strain evidence="2">AS27yjCOA_202</strain>
    </source>
</reference>
<keyword evidence="1" id="KW-0812">Transmembrane</keyword>
<dbReference type="PANTHER" id="PTHR12631:SF10">
    <property type="entry name" value="BETA-XYLOSIDASE-LIKE PROTEIN-RELATED"/>
    <property type="match status" value="1"/>
</dbReference>
<name>A0A7X9E6V4_UNCKA</name>
<evidence type="ECO:0008006" key="4">
    <source>
        <dbReference type="Google" id="ProtNLM"/>
    </source>
</evidence>
<dbReference type="Proteomes" id="UP000590542">
    <property type="component" value="Unassembled WGS sequence"/>
</dbReference>
<accession>A0A7X9E6V4</accession>
<gene>
    <name evidence="2" type="ORF">GYA37_01710</name>
</gene>
<comment type="caution">
    <text evidence="2">The sequence shown here is derived from an EMBL/GenBank/DDBJ whole genome shotgun (WGS) entry which is preliminary data.</text>
</comment>
<proteinExistence type="predicted"/>
<protein>
    <recommendedName>
        <fullName evidence="4">Asl1-like glycosyl hydrolase catalytic domain-containing protein</fullName>
    </recommendedName>
</protein>
<dbReference type="Gene3D" id="3.20.20.80">
    <property type="entry name" value="Glycosidases"/>
    <property type="match status" value="1"/>
</dbReference>
<dbReference type="GO" id="GO:0004553">
    <property type="term" value="F:hydrolase activity, hydrolyzing O-glycosyl compounds"/>
    <property type="evidence" value="ECO:0007669"/>
    <property type="project" value="TreeGrafter"/>
</dbReference>
<keyword evidence="1" id="KW-1133">Transmembrane helix</keyword>
<keyword evidence="1" id="KW-0472">Membrane</keyword>
<dbReference type="InterPro" id="IPR051923">
    <property type="entry name" value="Glycosyl_Hydrolase_39"/>
</dbReference>
<sequence>MINEDSPTLKGDKIKIIMKPFIHHVYQYNKNVPLKRKLITLLLVLLGITLVALGFYALNKQVLKSQSKDVTLDFDFNLEDTNEASCSISSNIEYVYYSGSNPLWKENNKFGLYIYAEDKDFFEIAQNLVNSNGGDWGYVLIPYSVKDYDTGKWGRVFDQLISKHLIPVIQLWDVDINNYKKETRKAAEFLNKFIWPVKYRYISVYNEPNDDKFWFESANPEQYAKVLDYTIEVFKGANSDFYIMNGALNVSLSSNSHGVEAFDFMRRMEKEVPGIFEKLDAWASHPYPQPNFSGGPNDTGRWSIRAYEDELKYLQDNLGVKKELPVFITETGWAHAEGANYNGSYLPVATISEYFKTAFNEVWLKDARVRAVMPFTIKYDAPFDHFSWVNEDKVPYLHYDVIKKMKKVEGKPPSLVTGSVNLQNCNN</sequence>
<dbReference type="SUPFAM" id="SSF51445">
    <property type="entry name" value="(Trans)glycosidases"/>
    <property type="match status" value="1"/>
</dbReference>